<dbReference type="EMBL" id="CDMC01000007">
    <property type="protein sequence ID" value="CEN62443.1"/>
    <property type="molecule type" value="Genomic_DNA"/>
</dbReference>
<sequence length="1054" mass="115944">MVFKPFKPPSIRKPPTKTPDSSADSITSTSTSTRSDDGPPTKRPRLLSRTSSALGNGIRTATTRPALTGQRKPLLQVRNEVLGSAVLANGSGDADEGYQGEEKYFNVLWRKPTAKKNKTWDGDGIISTRDGYVYLQDISGREMGRVMYSSSALKPGVMLSISGKEVEVDSKIERKEYLSGKRHLPAKKEEVKRSHSQEEILIDEKPAPPKKAYVPLLGNRTRNAASKPSTARTQTKERTSISSGLKQPLLESTIMPPPQLDEPTPRHDPKQPGALIMQRPDSVPKGRRIVDVVVDPLLGKHLRPHQREGVKFLYECVMGMRSFNGEGAILADDMGLGKTLQTITLLWTLLKQNPIYEASSVIKKALIVCPVTLINNWRKEFRKWLGNERIGVFVFDDKRKRLTDFTMGKAYSVMIVGYEKLRTVQEGLARGNGVDIVIADEGHRLKTLQNKSGQAIQSLNATKRIILSGTPIQNDLKEFFAAVDLVNPGVLGSFKSFIKEFEVPIVRSRQPEATEKDIEKGEARNEELRELTSKFMLRRTADILAKYLPPKTEYVLFCKPTNTQAKIYQSVLESQVFQSVIGSSESALQLITILKKLCNSPSLLSPKNGENAPSETIAALLSSLPPNLLRHFSPSTSAKIRVLDQLLHHLRTSTSEKIVLVSNYTSTLTLLANLLSSLSLPFLRLDGSTPAQKRQGLVEDFNRLPANLCFAFLLSAKAGGTGLNLIGASRLVLFDVDWNPATDIQAMARIHRDGQKRPCHIYRILLKGSLEEKIWQRQVTKLGLADSVMEHKDSVAQFSRDELKDLFRLDVESVCQTHDLLACSCRGSGSTAAPSGASSPRDLDESIAPPAGENQDEVNDTDDDDDDITFPDINTLMKASDVDMEKQERRIASKIRAYSKSKSKTSSNPQHTSTTTNPATNSKQKIQETLSAYAHIDPAFFLSPTLDQKLNPDPEQQSLEQLIDDEVLLTLLKDEENRVGFLFKKSTKPEIKDGDDALSPVTAESESATPVPTASLSRSVSRVKSGSGSGSASASRAGSGIRSGTAASPVDLSD</sequence>
<dbReference type="PANTHER" id="PTHR45629">
    <property type="entry name" value="SNF2/RAD54 FAMILY MEMBER"/>
    <property type="match status" value="1"/>
</dbReference>
<dbReference type="SMART" id="SM00490">
    <property type="entry name" value="HELICc"/>
    <property type="match status" value="1"/>
</dbReference>
<feature type="compositionally biased region" description="Polar residues" evidence="4">
    <location>
        <begin position="48"/>
        <end position="65"/>
    </location>
</feature>
<protein>
    <recommendedName>
        <fullName evidence="9">DsDNA-dependent ATPase</fullName>
    </recommendedName>
</protein>
<evidence type="ECO:0000259" key="6">
    <source>
        <dbReference type="PROSITE" id="PS51194"/>
    </source>
</evidence>
<keyword evidence="1" id="KW-0547">Nucleotide-binding</keyword>
<dbReference type="Gene3D" id="1.20.120.850">
    <property type="entry name" value="SWI2/SNF2 ATPases, N-terminal domain"/>
    <property type="match status" value="1"/>
</dbReference>
<dbReference type="STRING" id="454130.A0A0U5GUW0"/>
<feature type="compositionally biased region" description="Low complexity" evidence="4">
    <location>
        <begin position="827"/>
        <end position="840"/>
    </location>
</feature>
<feature type="compositionally biased region" description="Pro residues" evidence="4">
    <location>
        <begin position="1"/>
        <end position="12"/>
    </location>
</feature>
<dbReference type="InterPro" id="IPR014001">
    <property type="entry name" value="Helicase_ATP-bd"/>
</dbReference>
<feature type="region of interest" description="Disordered" evidence="4">
    <location>
        <begin position="896"/>
        <end position="923"/>
    </location>
</feature>
<feature type="compositionally biased region" description="Polar residues" evidence="4">
    <location>
        <begin position="220"/>
        <end position="233"/>
    </location>
</feature>
<dbReference type="PANTHER" id="PTHR45629:SF7">
    <property type="entry name" value="DNA EXCISION REPAIR PROTEIN ERCC-6-RELATED"/>
    <property type="match status" value="1"/>
</dbReference>
<dbReference type="InterPro" id="IPR000330">
    <property type="entry name" value="SNF2_N"/>
</dbReference>
<proteinExistence type="predicted"/>
<dbReference type="Pfam" id="PF00176">
    <property type="entry name" value="SNF2-rel_dom"/>
    <property type="match status" value="1"/>
</dbReference>
<dbReference type="GO" id="GO:0000724">
    <property type="term" value="P:double-strand break repair via homologous recombination"/>
    <property type="evidence" value="ECO:0007669"/>
    <property type="project" value="TreeGrafter"/>
</dbReference>
<feature type="region of interest" description="Disordered" evidence="4">
    <location>
        <begin position="826"/>
        <end position="871"/>
    </location>
</feature>
<dbReference type="GO" id="GO:0007131">
    <property type="term" value="P:reciprocal meiotic recombination"/>
    <property type="evidence" value="ECO:0007669"/>
    <property type="project" value="TreeGrafter"/>
</dbReference>
<evidence type="ECO:0000313" key="7">
    <source>
        <dbReference type="EMBL" id="CEN62443.1"/>
    </source>
</evidence>
<dbReference type="GO" id="GO:0005634">
    <property type="term" value="C:nucleus"/>
    <property type="evidence" value="ECO:0007669"/>
    <property type="project" value="TreeGrafter"/>
</dbReference>
<feature type="compositionally biased region" description="Polar residues" evidence="4">
    <location>
        <begin position="1002"/>
        <end position="1012"/>
    </location>
</feature>
<feature type="compositionally biased region" description="Basic and acidic residues" evidence="4">
    <location>
        <begin position="186"/>
        <end position="207"/>
    </location>
</feature>
<feature type="compositionally biased region" description="Acidic residues" evidence="4">
    <location>
        <begin position="854"/>
        <end position="869"/>
    </location>
</feature>
<dbReference type="OrthoDB" id="413460at2759"/>
<feature type="domain" description="Helicase C-terminal" evidence="6">
    <location>
        <begin position="642"/>
        <end position="807"/>
    </location>
</feature>
<evidence type="ECO:0000256" key="3">
    <source>
        <dbReference type="ARBA" id="ARBA00022840"/>
    </source>
</evidence>
<feature type="compositionally biased region" description="Polar residues" evidence="4">
    <location>
        <begin position="904"/>
        <end position="923"/>
    </location>
</feature>
<dbReference type="Proteomes" id="UP000054771">
    <property type="component" value="Unassembled WGS sequence"/>
</dbReference>
<evidence type="ECO:0000256" key="1">
    <source>
        <dbReference type="ARBA" id="ARBA00022741"/>
    </source>
</evidence>
<dbReference type="GO" id="GO:0005524">
    <property type="term" value="F:ATP binding"/>
    <property type="evidence" value="ECO:0007669"/>
    <property type="project" value="InterPro"/>
</dbReference>
<keyword evidence="3" id="KW-0067">ATP-binding</keyword>
<dbReference type="InterPro" id="IPR050496">
    <property type="entry name" value="SNF2_RAD54_helicase_repair"/>
</dbReference>
<feature type="region of interest" description="Disordered" evidence="4">
    <location>
        <begin position="1"/>
        <end position="71"/>
    </location>
</feature>
<gene>
    <name evidence="7" type="ORF">ASPCAL09077</name>
</gene>
<reference evidence="8" key="1">
    <citation type="journal article" date="2016" name="Genome Announc.">
        <title>Draft genome sequences of fungus Aspergillus calidoustus.</title>
        <authorList>
            <person name="Horn F."/>
            <person name="Linde J."/>
            <person name="Mattern D.J."/>
            <person name="Walther G."/>
            <person name="Guthke R."/>
            <person name="Scherlach K."/>
            <person name="Martin K."/>
            <person name="Brakhage A.A."/>
            <person name="Petzke L."/>
            <person name="Valiante V."/>
        </authorList>
    </citation>
    <scope>NUCLEOTIDE SEQUENCE [LARGE SCALE GENOMIC DNA]</scope>
    <source>
        <strain evidence="8">SF006504</strain>
    </source>
</reference>
<dbReference type="GO" id="GO:0016787">
    <property type="term" value="F:hydrolase activity"/>
    <property type="evidence" value="ECO:0007669"/>
    <property type="project" value="UniProtKB-KW"/>
</dbReference>
<evidence type="ECO:0008006" key="9">
    <source>
        <dbReference type="Google" id="ProtNLM"/>
    </source>
</evidence>
<dbReference type="FunFam" id="3.40.50.10810:FF:000035">
    <property type="entry name" value="DsDNA-dependent ATPase (Rad54b)"/>
    <property type="match status" value="1"/>
</dbReference>
<name>A0A0U5GUW0_ASPCI</name>
<dbReference type="PROSITE" id="PS51194">
    <property type="entry name" value="HELICASE_CTER"/>
    <property type="match status" value="1"/>
</dbReference>
<dbReference type="PROSITE" id="PS51192">
    <property type="entry name" value="HELICASE_ATP_BIND_1"/>
    <property type="match status" value="1"/>
</dbReference>
<evidence type="ECO:0000256" key="4">
    <source>
        <dbReference type="SAM" id="MobiDB-lite"/>
    </source>
</evidence>
<dbReference type="OMA" id="KCQTHEL"/>
<feature type="region of interest" description="Disordered" evidence="4">
    <location>
        <begin position="185"/>
        <end position="271"/>
    </location>
</feature>
<dbReference type="InterPro" id="IPR027417">
    <property type="entry name" value="P-loop_NTPase"/>
</dbReference>
<evidence type="ECO:0000256" key="2">
    <source>
        <dbReference type="ARBA" id="ARBA00022801"/>
    </source>
</evidence>
<feature type="region of interest" description="Disordered" evidence="4">
    <location>
        <begin position="989"/>
        <end position="1054"/>
    </location>
</feature>
<dbReference type="InterPro" id="IPR049730">
    <property type="entry name" value="SNF2/RAD54-like_C"/>
</dbReference>
<dbReference type="InterPro" id="IPR038718">
    <property type="entry name" value="SNF2-like_sf"/>
</dbReference>
<dbReference type="Gene3D" id="3.40.50.10810">
    <property type="entry name" value="Tandem AAA-ATPase domain"/>
    <property type="match status" value="1"/>
</dbReference>
<dbReference type="GO" id="GO:0015616">
    <property type="term" value="F:DNA translocase activity"/>
    <property type="evidence" value="ECO:0007669"/>
    <property type="project" value="TreeGrafter"/>
</dbReference>
<dbReference type="InterPro" id="IPR001650">
    <property type="entry name" value="Helicase_C-like"/>
</dbReference>
<accession>A0A0U5GUW0</accession>
<dbReference type="AlphaFoldDB" id="A0A0U5GUW0"/>
<dbReference type="CDD" id="cd18793">
    <property type="entry name" value="SF2_C_SNF"/>
    <property type="match status" value="1"/>
</dbReference>
<dbReference type="Gene3D" id="3.40.50.300">
    <property type="entry name" value="P-loop containing nucleotide triphosphate hydrolases"/>
    <property type="match status" value="1"/>
</dbReference>
<evidence type="ECO:0000313" key="8">
    <source>
        <dbReference type="Proteomes" id="UP000054771"/>
    </source>
</evidence>
<feature type="compositionally biased region" description="Low complexity" evidence="4">
    <location>
        <begin position="1014"/>
        <end position="1048"/>
    </location>
</feature>
<feature type="domain" description="Helicase ATP-binding" evidence="5">
    <location>
        <begin position="319"/>
        <end position="489"/>
    </location>
</feature>
<evidence type="ECO:0000259" key="5">
    <source>
        <dbReference type="PROSITE" id="PS51192"/>
    </source>
</evidence>
<organism evidence="7 8">
    <name type="scientific">Aspergillus calidoustus</name>
    <dbReference type="NCBI Taxonomy" id="454130"/>
    <lineage>
        <taxon>Eukaryota</taxon>
        <taxon>Fungi</taxon>
        <taxon>Dikarya</taxon>
        <taxon>Ascomycota</taxon>
        <taxon>Pezizomycotina</taxon>
        <taxon>Eurotiomycetes</taxon>
        <taxon>Eurotiomycetidae</taxon>
        <taxon>Eurotiales</taxon>
        <taxon>Aspergillaceae</taxon>
        <taxon>Aspergillus</taxon>
        <taxon>Aspergillus subgen. Nidulantes</taxon>
    </lineage>
</organism>
<dbReference type="SUPFAM" id="SSF52540">
    <property type="entry name" value="P-loop containing nucleoside triphosphate hydrolases"/>
    <property type="match status" value="2"/>
</dbReference>
<dbReference type="SMART" id="SM00487">
    <property type="entry name" value="DEXDc"/>
    <property type="match status" value="1"/>
</dbReference>
<dbReference type="CDD" id="cd18004">
    <property type="entry name" value="DEXHc_RAD54"/>
    <property type="match status" value="1"/>
</dbReference>
<keyword evidence="2" id="KW-0378">Hydrolase</keyword>
<keyword evidence="8" id="KW-1185">Reference proteome</keyword>
<feature type="compositionally biased region" description="Low complexity" evidence="4">
    <location>
        <begin position="18"/>
        <end position="33"/>
    </location>
</feature>
<dbReference type="Pfam" id="PF00271">
    <property type="entry name" value="Helicase_C"/>
    <property type="match status" value="1"/>
</dbReference>